<evidence type="ECO:0000256" key="1">
    <source>
        <dbReference type="SAM" id="MobiDB-lite"/>
    </source>
</evidence>
<feature type="compositionally biased region" description="Low complexity" evidence="1">
    <location>
        <begin position="146"/>
        <end position="157"/>
    </location>
</feature>
<sequence length="179" mass="18442">RLAAEEEVKAKSARLAEEEARNNAARLPIEVEAKANSAPLAAEEEAKLTAAQQASEASHQVHVKAVAERLAADVELAISRQILPLVVDKENAAGLNNGSKDTSASYEAGTSTVQNHTVALDGSTIYHPVSMTDNGGSLPSPSTYSAGEETATANANAGVSLSSSTQFNNQEAGSALVSQ</sequence>
<feature type="compositionally biased region" description="Polar residues" evidence="1">
    <location>
        <begin position="131"/>
        <end position="145"/>
    </location>
</feature>
<feature type="region of interest" description="Disordered" evidence="1">
    <location>
        <begin position="130"/>
        <end position="157"/>
    </location>
</feature>
<proteinExistence type="predicted"/>
<feature type="region of interest" description="Disordered" evidence="1">
    <location>
        <begin position="1"/>
        <end position="26"/>
    </location>
</feature>
<feature type="compositionally biased region" description="Basic and acidic residues" evidence="1">
    <location>
        <begin position="1"/>
        <end position="21"/>
    </location>
</feature>
<evidence type="ECO:0000313" key="2">
    <source>
        <dbReference type="EMBL" id="CRZ01907.1"/>
    </source>
</evidence>
<name>A0A0H5QJV2_9EUKA</name>
<dbReference type="AlphaFoldDB" id="A0A0H5QJV2"/>
<reference evidence="2" key="1">
    <citation type="submission" date="2015-04" db="EMBL/GenBank/DDBJ databases">
        <title>The genome sequence of the plant pathogenic Rhizarian Plasmodiophora brassicae reveals insights in its biotrophic life cycle and the origin of chitin synthesis.</title>
        <authorList>
            <person name="Schwelm A."/>
            <person name="Fogelqvist J."/>
            <person name="Knaust A."/>
            <person name="Julke S."/>
            <person name="Lilja T."/>
            <person name="Dhandapani V."/>
            <person name="Bonilla-Rosso G."/>
            <person name="Karlsson M."/>
            <person name="Shevchenko A."/>
            <person name="Choi S.R."/>
            <person name="Kim H.G."/>
            <person name="Park J.Y."/>
            <person name="Lim Y.P."/>
            <person name="Ludwig-Muller J."/>
            <person name="Dixelius C."/>
        </authorList>
    </citation>
    <scope>NUCLEOTIDE SEQUENCE</scope>
    <source>
        <tissue evidence="2">Potato root galls</tissue>
    </source>
</reference>
<feature type="non-terminal residue" evidence="2">
    <location>
        <position position="1"/>
    </location>
</feature>
<organism evidence="2">
    <name type="scientific">Spongospora subterranea</name>
    <dbReference type="NCBI Taxonomy" id="70186"/>
    <lineage>
        <taxon>Eukaryota</taxon>
        <taxon>Sar</taxon>
        <taxon>Rhizaria</taxon>
        <taxon>Endomyxa</taxon>
        <taxon>Phytomyxea</taxon>
        <taxon>Plasmodiophorida</taxon>
        <taxon>Plasmodiophoridae</taxon>
        <taxon>Spongospora</taxon>
    </lineage>
</organism>
<accession>A0A0H5QJV2</accession>
<protein>
    <submittedName>
        <fullName evidence="2">Uncharacterized protein</fullName>
    </submittedName>
</protein>
<dbReference type="EMBL" id="HACM01001465">
    <property type="protein sequence ID" value="CRZ01907.1"/>
    <property type="molecule type" value="Transcribed_RNA"/>
</dbReference>